<dbReference type="Pfam" id="PF12804">
    <property type="entry name" value="NTP_transf_3"/>
    <property type="match status" value="1"/>
</dbReference>
<evidence type="ECO:0000256" key="9">
    <source>
        <dbReference type="ARBA" id="ARBA00022842"/>
    </source>
</evidence>
<dbReference type="EC" id="2.3.1.157" evidence="18"/>
<comment type="similarity">
    <text evidence="2 18">In the C-terminal section; belongs to the transferase hexapeptide repeat family.</text>
</comment>
<evidence type="ECO:0000256" key="8">
    <source>
        <dbReference type="ARBA" id="ARBA00022737"/>
    </source>
</evidence>
<keyword evidence="11 18" id="KW-0573">Peptidoglycan synthesis</keyword>
<evidence type="ECO:0000259" key="20">
    <source>
        <dbReference type="Pfam" id="PF12804"/>
    </source>
</evidence>
<evidence type="ECO:0000256" key="1">
    <source>
        <dbReference type="ARBA" id="ARBA00004496"/>
    </source>
</evidence>
<dbReference type="InterPro" id="IPR038009">
    <property type="entry name" value="GlmU_C_LbH"/>
</dbReference>
<dbReference type="UniPathway" id="UPA00113">
    <property type="reaction ID" value="UER00532"/>
</dbReference>
<dbReference type="PANTHER" id="PTHR43584">
    <property type="entry name" value="NUCLEOTIDYL TRANSFERASE"/>
    <property type="match status" value="1"/>
</dbReference>
<keyword evidence="13 18" id="KW-0012">Acyltransferase</keyword>
<evidence type="ECO:0000256" key="2">
    <source>
        <dbReference type="ARBA" id="ARBA00007707"/>
    </source>
</evidence>
<dbReference type="GO" id="GO:0008360">
    <property type="term" value="P:regulation of cell shape"/>
    <property type="evidence" value="ECO:0007669"/>
    <property type="project" value="UniProtKB-KW"/>
</dbReference>
<name>A0A511RJR9_9DEIN</name>
<dbReference type="InterPro" id="IPR029044">
    <property type="entry name" value="Nucleotide-diphossugar_trans"/>
</dbReference>
<comment type="subcellular location">
    <subcellularLocation>
        <location evidence="1 18">Cytoplasm</location>
    </subcellularLocation>
</comment>
<dbReference type="GO" id="GO:0006048">
    <property type="term" value="P:UDP-N-acetylglucosamine biosynthetic process"/>
    <property type="evidence" value="ECO:0007669"/>
    <property type="project" value="UniProtKB-UniPathway"/>
</dbReference>
<feature type="binding site" evidence="18">
    <location>
        <position position="439"/>
    </location>
    <ligand>
        <name>acetyl-CoA</name>
        <dbReference type="ChEBI" id="CHEBI:57288"/>
    </ligand>
</feature>
<evidence type="ECO:0000256" key="11">
    <source>
        <dbReference type="ARBA" id="ARBA00022984"/>
    </source>
</evidence>
<dbReference type="NCBIfam" id="TIGR01173">
    <property type="entry name" value="glmU"/>
    <property type="match status" value="1"/>
</dbReference>
<dbReference type="InterPro" id="IPR025877">
    <property type="entry name" value="MobA-like_NTP_Trfase"/>
</dbReference>
<dbReference type="GO" id="GO:0009245">
    <property type="term" value="P:lipid A biosynthetic process"/>
    <property type="evidence" value="ECO:0007669"/>
    <property type="project" value="UniProtKB-UniRule"/>
</dbReference>
<evidence type="ECO:0000256" key="18">
    <source>
        <dbReference type="HAMAP-Rule" id="MF_01631"/>
    </source>
</evidence>
<feature type="binding site" evidence="18">
    <location>
        <position position="226"/>
    </location>
    <ligand>
        <name>UDP-N-acetyl-alpha-D-glucosamine</name>
        <dbReference type="ChEBI" id="CHEBI:57705"/>
    </ligand>
</feature>
<evidence type="ECO:0000313" key="21">
    <source>
        <dbReference type="EMBL" id="GEM89898.1"/>
    </source>
</evidence>
<dbReference type="PROSITE" id="PS00101">
    <property type="entry name" value="HEXAPEP_TRANSFERASES"/>
    <property type="match status" value="1"/>
</dbReference>
<dbReference type="RefSeq" id="WP_147147153.1">
    <property type="nucleotide sequence ID" value="NZ_BJXN01000008.1"/>
</dbReference>
<keyword evidence="6 18" id="KW-0548">Nucleotidyltransferase</keyword>
<dbReference type="CDD" id="cd03353">
    <property type="entry name" value="LbH_GlmU_C"/>
    <property type="match status" value="1"/>
</dbReference>
<feature type="binding site" evidence="18">
    <location>
        <position position="73"/>
    </location>
    <ligand>
        <name>UDP-N-acetyl-alpha-D-glucosamine</name>
        <dbReference type="ChEBI" id="CHEBI:57705"/>
    </ligand>
</feature>
<feature type="binding site" evidence="18">
    <location>
        <position position="103"/>
    </location>
    <ligand>
        <name>Mg(2+)</name>
        <dbReference type="ChEBI" id="CHEBI:18420"/>
    </ligand>
</feature>
<feature type="binding site" evidence="18">
    <location>
        <position position="404"/>
    </location>
    <ligand>
        <name>acetyl-CoA</name>
        <dbReference type="ChEBI" id="CHEBI:57288"/>
    </ligand>
</feature>
<organism evidence="21 22">
    <name type="scientific">Oceanithermus desulfurans NBRC 100063</name>
    <dbReference type="NCBI Taxonomy" id="1227550"/>
    <lineage>
        <taxon>Bacteria</taxon>
        <taxon>Thermotogati</taxon>
        <taxon>Deinococcota</taxon>
        <taxon>Deinococci</taxon>
        <taxon>Thermales</taxon>
        <taxon>Thermaceae</taxon>
        <taxon>Oceanithermus</taxon>
    </lineage>
</organism>
<keyword evidence="10 18" id="KW-0133">Cell shape</keyword>
<evidence type="ECO:0000256" key="17">
    <source>
        <dbReference type="ARBA" id="ARBA00049628"/>
    </source>
</evidence>
<feature type="domain" description="MobA-like NTP transferase" evidence="20">
    <location>
        <begin position="5"/>
        <end position="131"/>
    </location>
</feature>
<evidence type="ECO:0000256" key="3">
    <source>
        <dbReference type="ARBA" id="ARBA00007947"/>
    </source>
</evidence>
<feature type="active site" description="Proton acceptor" evidence="18">
    <location>
        <position position="362"/>
    </location>
</feature>
<feature type="binding site" evidence="18">
    <location>
        <position position="379"/>
    </location>
    <ligand>
        <name>acetyl-CoA</name>
        <dbReference type="ChEBI" id="CHEBI:57288"/>
    </ligand>
</feature>
<comment type="subunit">
    <text evidence="18">Homotrimer.</text>
</comment>
<dbReference type="Proteomes" id="UP000321827">
    <property type="component" value="Unassembled WGS sequence"/>
</dbReference>
<dbReference type="NCBIfam" id="NF010938">
    <property type="entry name" value="PRK14358.1"/>
    <property type="match status" value="1"/>
</dbReference>
<dbReference type="GO" id="GO:0005737">
    <property type="term" value="C:cytoplasm"/>
    <property type="evidence" value="ECO:0007669"/>
    <property type="project" value="UniProtKB-SubCell"/>
</dbReference>
<keyword evidence="5 18" id="KW-0808">Transferase</keyword>
<comment type="catalytic activity">
    <reaction evidence="16 18">
        <text>N-acetyl-alpha-D-glucosamine 1-phosphate + UTP + H(+) = UDP-N-acetyl-alpha-D-glucosamine + diphosphate</text>
        <dbReference type="Rhea" id="RHEA:13509"/>
        <dbReference type="ChEBI" id="CHEBI:15378"/>
        <dbReference type="ChEBI" id="CHEBI:33019"/>
        <dbReference type="ChEBI" id="CHEBI:46398"/>
        <dbReference type="ChEBI" id="CHEBI:57705"/>
        <dbReference type="ChEBI" id="CHEBI:57776"/>
        <dbReference type="EC" id="2.7.7.23"/>
    </reaction>
</comment>
<dbReference type="SUPFAM" id="SSF53448">
    <property type="entry name" value="Nucleotide-diphospho-sugar transferases"/>
    <property type="match status" value="1"/>
</dbReference>
<evidence type="ECO:0000256" key="15">
    <source>
        <dbReference type="ARBA" id="ARBA00048247"/>
    </source>
</evidence>
<dbReference type="GO" id="GO:0009252">
    <property type="term" value="P:peptidoglycan biosynthetic process"/>
    <property type="evidence" value="ECO:0007669"/>
    <property type="project" value="UniProtKB-UniRule"/>
</dbReference>
<feature type="binding site" evidence="18">
    <location>
        <position position="332"/>
    </location>
    <ligand>
        <name>UDP-N-acetyl-alpha-D-glucosamine</name>
        <dbReference type="ChEBI" id="CHEBI:57705"/>
    </ligand>
</feature>
<reference evidence="21 22" key="1">
    <citation type="submission" date="2019-07" db="EMBL/GenBank/DDBJ databases">
        <title>Whole genome shotgun sequence of Oceanithermus desulfurans NBRC 100063.</title>
        <authorList>
            <person name="Hosoyama A."/>
            <person name="Uohara A."/>
            <person name="Ohji S."/>
            <person name="Ichikawa N."/>
        </authorList>
    </citation>
    <scope>NUCLEOTIDE SEQUENCE [LARGE SCALE GENOMIC DNA]</scope>
    <source>
        <strain evidence="21 22">NBRC 100063</strain>
    </source>
</reference>
<gene>
    <name evidence="18 21" type="primary">glmU</name>
    <name evidence="21" type="ORF">ODE01S_13320</name>
</gene>
<feature type="region of interest" description="N-acetyltransferase" evidence="18">
    <location>
        <begin position="250"/>
        <end position="470"/>
    </location>
</feature>
<dbReference type="EC" id="2.7.7.23" evidence="18"/>
<feature type="binding site" evidence="18">
    <location>
        <position position="139"/>
    </location>
    <ligand>
        <name>UDP-N-acetyl-alpha-D-glucosamine</name>
        <dbReference type="ChEBI" id="CHEBI:57705"/>
    </ligand>
</feature>
<dbReference type="UniPathway" id="UPA00973"/>
<evidence type="ECO:0000256" key="12">
    <source>
        <dbReference type="ARBA" id="ARBA00023268"/>
    </source>
</evidence>
<dbReference type="OrthoDB" id="9775031at2"/>
<feature type="binding site" evidence="18">
    <location>
        <position position="22"/>
    </location>
    <ligand>
        <name>UDP-N-acetyl-alpha-D-glucosamine</name>
        <dbReference type="ChEBI" id="CHEBI:57705"/>
    </ligand>
</feature>
<evidence type="ECO:0000256" key="5">
    <source>
        <dbReference type="ARBA" id="ARBA00022679"/>
    </source>
</evidence>
<dbReference type="GO" id="GO:0003977">
    <property type="term" value="F:UDP-N-acetylglucosamine diphosphorylase activity"/>
    <property type="evidence" value="ECO:0007669"/>
    <property type="project" value="UniProtKB-UniRule"/>
</dbReference>
<dbReference type="Gene3D" id="2.160.10.10">
    <property type="entry name" value="Hexapeptide repeat proteins"/>
    <property type="match status" value="1"/>
</dbReference>
<comment type="pathway">
    <text evidence="18">Nucleotide-sugar biosynthesis; UDP-N-acetyl-alpha-D-glucosamine biosynthesis; N-acetyl-alpha-D-glucosamine 1-phosphate from alpha-D-glucosamine 6-phosphate (route II): step 2/2.</text>
</comment>
<feature type="region of interest" description="Disordered" evidence="19">
    <location>
        <begin position="446"/>
        <end position="470"/>
    </location>
</feature>
<evidence type="ECO:0000256" key="4">
    <source>
        <dbReference type="ARBA" id="ARBA00022490"/>
    </source>
</evidence>
<feature type="binding site" evidence="18">
    <location>
        <position position="169"/>
    </location>
    <ligand>
        <name>UDP-N-acetyl-alpha-D-glucosamine</name>
        <dbReference type="ChEBI" id="CHEBI:57705"/>
    </ligand>
</feature>
<dbReference type="HAMAP" id="MF_01631">
    <property type="entry name" value="GlmU"/>
    <property type="match status" value="1"/>
</dbReference>
<sequence>MSFAVVVLAAGKGTRMKSALPKVLHPLLGRPLVEYAARAAQQAGAERVVVVVGHGAEAVRDVLEPLGVRTALQAEQLGTAHALASAQGALSDWEGPVVVTMGDAPLISAGTLAGLAQAVPTGGGMAMLTFEPDDPARYGRVIRDAAGRVDRVVEYKDATPEERAVREVNAGVYAFDAHVWDYLNEIGRDNAAGEYYLPDLIGVYQKHGLEVRAFKASDPTELLAVNDRAQLAAVERVLLERLRTHWMREGVRMVMPETIYLEPTVELAPDVTLEPGVMLKGATRVGEGASVGAFSIVSDSELAPGAEVRPHSVLEGARLAAGAVAGPFARLRPGAVLEANAFVGNFVEVKKSRLGPGVKAGHLAYLGDAEVGAGTNVGAGTITANYDGVKKHPTIIGPRAFIGSNSVLIAPVRIGAEATVAAGSAINQDVPAGALGIARARQRNLEGWAERKARASNSQKDGTRMEGETT</sequence>
<evidence type="ECO:0000256" key="7">
    <source>
        <dbReference type="ARBA" id="ARBA00022723"/>
    </source>
</evidence>
<comment type="cofactor">
    <cofactor evidence="18">
        <name>Mg(2+)</name>
        <dbReference type="ChEBI" id="CHEBI:18420"/>
    </cofactor>
    <text evidence="18">Binds 1 Mg(2+) ion per subunit.</text>
</comment>
<evidence type="ECO:0000256" key="19">
    <source>
        <dbReference type="SAM" id="MobiDB-lite"/>
    </source>
</evidence>
<comment type="function">
    <text evidence="17 18">Catalyzes the last two sequential reactions in the de novo biosynthetic pathway for UDP-N-acetylglucosamine (UDP-GlcNAc). The C-terminal domain catalyzes the transfer of acetyl group from acetyl coenzyme A to glucosamine-1-phosphate (GlcN-1-P) to produce N-acetylglucosamine-1-phosphate (GlcNAc-1-P), which is converted into UDP-GlcNAc by the transfer of uridine 5-monophosphate (from uridine 5-triphosphate), a reaction catalyzed by the N-terminal domain.</text>
</comment>
<evidence type="ECO:0000256" key="10">
    <source>
        <dbReference type="ARBA" id="ARBA00022960"/>
    </source>
</evidence>
<dbReference type="InterPro" id="IPR005882">
    <property type="entry name" value="Bifunctional_GlmU"/>
</dbReference>
<feature type="binding site" evidence="18">
    <location>
        <position position="350"/>
    </location>
    <ligand>
        <name>UDP-N-acetyl-alpha-D-glucosamine</name>
        <dbReference type="ChEBI" id="CHEBI:57705"/>
    </ligand>
</feature>
<keyword evidence="7 18" id="KW-0479">Metal-binding</keyword>
<dbReference type="InterPro" id="IPR050065">
    <property type="entry name" value="GlmU-like"/>
</dbReference>
<feature type="binding site" evidence="18">
    <location>
        <position position="422"/>
    </location>
    <ligand>
        <name>acetyl-CoA</name>
        <dbReference type="ChEBI" id="CHEBI:57288"/>
    </ligand>
</feature>
<dbReference type="Pfam" id="PF14602">
    <property type="entry name" value="Hexapep_2"/>
    <property type="match status" value="1"/>
</dbReference>
<comment type="pathway">
    <text evidence="18">Bacterial outer membrane biogenesis; LPS lipid A biosynthesis.</text>
</comment>
<dbReference type="CDD" id="cd02540">
    <property type="entry name" value="GT2_GlmU_N_bac"/>
    <property type="match status" value="1"/>
</dbReference>
<evidence type="ECO:0000256" key="6">
    <source>
        <dbReference type="ARBA" id="ARBA00022695"/>
    </source>
</evidence>
<feature type="region of interest" description="Pyrophosphorylase" evidence="18">
    <location>
        <begin position="1"/>
        <end position="228"/>
    </location>
</feature>
<dbReference type="GO" id="GO:0000902">
    <property type="term" value="P:cell morphogenesis"/>
    <property type="evidence" value="ECO:0007669"/>
    <property type="project" value="UniProtKB-UniRule"/>
</dbReference>
<feature type="binding site" evidence="18">
    <location>
        <position position="376"/>
    </location>
    <ligand>
        <name>UDP-N-acetyl-alpha-D-glucosamine</name>
        <dbReference type="ChEBI" id="CHEBI:57705"/>
    </ligand>
</feature>
<keyword evidence="14 18" id="KW-0961">Cell wall biogenesis/degradation</keyword>
<dbReference type="Gene3D" id="3.90.550.10">
    <property type="entry name" value="Spore Coat Polysaccharide Biosynthesis Protein SpsA, Chain A"/>
    <property type="match status" value="1"/>
</dbReference>
<accession>A0A511RJR9</accession>
<dbReference type="GO" id="GO:0071555">
    <property type="term" value="P:cell wall organization"/>
    <property type="evidence" value="ECO:0007669"/>
    <property type="project" value="UniProtKB-KW"/>
</dbReference>
<feature type="binding site" evidence="18">
    <location>
        <position position="365"/>
    </location>
    <ligand>
        <name>UDP-N-acetyl-alpha-D-glucosamine</name>
        <dbReference type="ChEBI" id="CHEBI:57705"/>
    </ligand>
</feature>
<comment type="similarity">
    <text evidence="3 18">In the N-terminal section; belongs to the N-acetylglucosamine-1-phosphate uridyltransferase family.</text>
</comment>
<comment type="caution">
    <text evidence="21">The sequence shown here is derived from an EMBL/GenBank/DDBJ whole genome shotgun (WGS) entry which is preliminary data.</text>
</comment>
<comment type="caution">
    <text evidence="18">Lacks conserved residue(s) required for the propagation of feature annotation.</text>
</comment>
<feature type="compositionally biased region" description="Basic and acidic residues" evidence="19">
    <location>
        <begin position="461"/>
        <end position="470"/>
    </location>
</feature>
<keyword evidence="12 18" id="KW-0511">Multifunctional enzyme</keyword>
<feature type="binding site" evidence="18">
    <location>
        <position position="154"/>
    </location>
    <ligand>
        <name>UDP-N-acetyl-alpha-D-glucosamine</name>
        <dbReference type="ChEBI" id="CHEBI:57705"/>
    </ligand>
</feature>
<dbReference type="GO" id="GO:0016020">
    <property type="term" value="C:membrane"/>
    <property type="evidence" value="ECO:0007669"/>
    <property type="project" value="GOC"/>
</dbReference>
<keyword evidence="4 18" id="KW-0963">Cytoplasm</keyword>
<evidence type="ECO:0000256" key="13">
    <source>
        <dbReference type="ARBA" id="ARBA00023315"/>
    </source>
</evidence>
<dbReference type="GO" id="GO:0000287">
    <property type="term" value="F:magnesium ion binding"/>
    <property type="evidence" value="ECO:0007669"/>
    <property type="project" value="UniProtKB-UniRule"/>
</dbReference>
<feature type="binding site" evidence="18">
    <location>
        <begin position="78"/>
        <end position="79"/>
    </location>
    <ligand>
        <name>UDP-N-acetyl-alpha-D-glucosamine</name>
        <dbReference type="ChEBI" id="CHEBI:57705"/>
    </ligand>
</feature>
<dbReference type="SUPFAM" id="SSF51161">
    <property type="entry name" value="Trimeric LpxA-like enzymes"/>
    <property type="match status" value="1"/>
</dbReference>
<dbReference type="InterPro" id="IPR018357">
    <property type="entry name" value="Hexapep_transf_CS"/>
</dbReference>
<evidence type="ECO:0000313" key="22">
    <source>
        <dbReference type="Proteomes" id="UP000321827"/>
    </source>
</evidence>
<protein>
    <recommendedName>
        <fullName evidence="18">Bifunctional protein GlmU</fullName>
    </recommendedName>
    <domain>
        <recommendedName>
            <fullName evidence="18">UDP-N-acetylglucosamine pyrophosphorylase</fullName>
            <ecNumber evidence="18">2.7.7.23</ecNumber>
        </recommendedName>
        <alternativeName>
            <fullName evidence="18">N-acetylglucosamine-1-phosphate uridyltransferase</fullName>
        </alternativeName>
    </domain>
    <domain>
        <recommendedName>
            <fullName evidence="18">Glucosamine-1-phosphate N-acetyltransferase</fullName>
            <ecNumber evidence="18">2.3.1.157</ecNumber>
        </recommendedName>
    </domain>
</protein>
<comment type="catalytic activity">
    <reaction evidence="15 18">
        <text>alpha-D-glucosamine 1-phosphate + acetyl-CoA = N-acetyl-alpha-D-glucosamine 1-phosphate + CoA + H(+)</text>
        <dbReference type="Rhea" id="RHEA:13725"/>
        <dbReference type="ChEBI" id="CHEBI:15378"/>
        <dbReference type="ChEBI" id="CHEBI:57287"/>
        <dbReference type="ChEBI" id="CHEBI:57288"/>
        <dbReference type="ChEBI" id="CHEBI:57776"/>
        <dbReference type="ChEBI" id="CHEBI:58516"/>
        <dbReference type="EC" id="2.3.1.157"/>
    </reaction>
</comment>
<feature type="binding site" evidence="18">
    <location>
        <begin position="8"/>
        <end position="11"/>
    </location>
    <ligand>
        <name>UDP-N-acetyl-alpha-D-glucosamine</name>
        <dbReference type="ChEBI" id="CHEBI:57705"/>
    </ligand>
</feature>
<comment type="pathway">
    <text evidence="18">Nucleotide-sugar biosynthesis; UDP-N-acetyl-alpha-D-glucosamine biosynthesis; UDP-N-acetyl-alpha-D-glucosamine from N-acetyl-alpha-D-glucosamine 1-phosphate: step 1/1.</text>
</comment>
<feature type="binding site" evidence="18">
    <location>
        <position position="226"/>
    </location>
    <ligand>
        <name>Mg(2+)</name>
        <dbReference type="ChEBI" id="CHEBI:18420"/>
    </ligand>
</feature>
<feature type="binding site" evidence="18">
    <location>
        <begin position="385"/>
        <end position="386"/>
    </location>
    <ligand>
        <name>acetyl-CoA</name>
        <dbReference type="ChEBI" id="CHEBI:57288"/>
    </ligand>
</feature>
<dbReference type="InterPro" id="IPR001451">
    <property type="entry name" value="Hexapep"/>
</dbReference>
<evidence type="ECO:0000256" key="16">
    <source>
        <dbReference type="ARBA" id="ARBA00048493"/>
    </source>
</evidence>
<keyword evidence="8 18" id="KW-0677">Repeat</keyword>
<dbReference type="GO" id="GO:0019134">
    <property type="term" value="F:glucosamine-1-phosphate N-acetyltransferase activity"/>
    <property type="evidence" value="ECO:0007669"/>
    <property type="project" value="UniProtKB-UniRule"/>
</dbReference>
<dbReference type="InterPro" id="IPR011004">
    <property type="entry name" value="Trimer_LpxA-like_sf"/>
</dbReference>
<feature type="region of interest" description="Linker" evidence="18">
    <location>
        <begin position="229"/>
        <end position="249"/>
    </location>
</feature>
<dbReference type="PANTHER" id="PTHR43584:SF3">
    <property type="entry name" value="BIFUNCTIONAL PROTEIN GLMU"/>
    <property type="match status" value="1"/>
</dbReference>
<proteinExistence type="inferred from homology"/>
<dbReference type="AlphaFoldDB" id="A0A511RJR9"/>
<keyword evidence="9 18" id="KW-0460">Magnesium</keyword>
<dbReference type="EMBL" id="BJXN01000008">
    <property type="protein sequence ID" value="GEM89898.1"/>
    <property type="molecule type" value="Genomic_DNA"/>
</dbReference>
<evidence type="ECO:0000256" key="14">
    <source>
        <dbReference type="ARBA" id="ARBA00023316"/>
    </source>
</evidence>